<evidence type="ECO:0000313" key="1">
    <source>
        <dbReference type="EMBL" id="MDK2595809.1"/>
    </source>
</evidence>
<accession>A0ABT7EL69</accession>
<evidence type="ECO:0008006" key="3">
    <source>
        <dbReference type="Google" id="ProtNLM"/>
    </source>
</evidence>
<protein>
    <recommendedName>
        <fullName evidence="3">Lipoprotein</fullName>
    </recommendedName>
</protein>
<gene>
    <name evidence="1" type="ORF">QNM18_12185</name>
</gene>
<sequence>MKKCAAALASTLVLTGCFTTPPESDIGSVRFDNPEVHGQPLNVKMAIGLDEGQPITISDTSRESDDIDGYASLEVSLGGGFAAKVQTGKALKTALIYQFSGQHAESAQKGNISHAITLAYLSDEESGTYFKNAEISYQDDRSDWKLDHDLIDIAWVSGYRFSPDALLYGSIFYQTGEIDGTYYSSIFTRCDGRHIPECAVGKFEDDGSAYGLSVSFEYAFTNHFLGSVELVHNRSNWFNRNKNDTLTNVNLIYQF</sequence>
<comment type="caution">
    <text evidence="1">The sequence shown here is derived from an EMBL/GenBank/DDBJ whole genome shotgun (WGS) entry which is preliminary data.</text>
</comment>
<dbReference type="InterPro" id="IPR011250">
    <property type="entry name" value="OMP/PagP_B-barrel"/>
</dbReference>
<dbReference type="PROSITE" id="PS51257">
    <property type="entry name" value="PROKAR_LIPOPROTEIN"/>
    <property type="match status" value="1"/>
</dbReference>
<dbReference type="SUPFAM" id="SSF56925">
    <property type="entry name" value="OMPA-like"/>
    <property type="match status" value="1"/>
</dbReference>
<proteinExistence type="predicted"/>
<dbReference type="RefSeq" id="WP_284137389.1">
    <property type="nucleotide sequence ID" value="NZ_JASJUT010000004.1"/>
</dbReference>
<keyword evidence="2" id="KW-1185">Reference proteome</keyword>
<dbReference type="Proteomes" id="UP001231915">
    <property type="component" value="Unassembled WGS sequence"/>
</dbReference>
<dbReference type="EMBL" id="JASJUT010000004">
    <property type="protein sequence ID" value="MDK2595809.1"/>
    <property type="molecule type" value="Genomic_DNA"/>
</dbReference>
<reference evidence="1 2" key="1">
    <citation type="submission" date="2023-05" db="EMBL/GenBank/DDBJ databases">
        <title>Pseudoalteromonas ardens sp. nov., Pseudoalteromonas obscura sp. nov., and Pseudoalteromonas umbrosa sp. nov., isolated from the coral Montipora capitata.</title>
        <authorList>
            <person name="Thomas E.M."/>
            <person name="Smith E.M."/>
            <person name="Papke E."/>
            <person name="Shlafstein M.D."/>
            <person name="Oline D.K."/>
            <person name="Videau P."/>
            <person name="Saw J.H."/>
            <person name="Strangman W.K."/>
            <person name="Ushijima B."/>
        </authorList>
    </citation>
    <scope>NUCLEOTIDE SEQUENCE [LARGE SCALE GENOMIC DNA]</scope>
    <source>
        <strain evidence="1 2">P94</strain>
    </source>
</reference>
<evidence type="ECO:0000313" key="2">
    <source>
        <dbReference type="Proteomes" id="UP001231915"/>
    </source>
</evidence>
<organism evidence="1 2">
    <name type="scientific">Pseudoalteromonas obscura</name>
    <dbReference type="NCBI Taxonomy" id="3048491"/>
    <lineage>
        <taxon>Bacteria</taxon>
        <taxon>Pseudomonadati</taxon>
        <taxon>Pseudomonadota</taxon>
        <taxon>Gammaproteobacteria</taxon>
        <taxon>Alteromonadales</taxon>
        <taxon>Pseudoalteromonadaceae</taxon>
        <taxon>Pseudoalteromonas</taxon>
    </lineage>
</organism>
<name>A0ABT7EL69_9GAMM</name>